<accession>A3U1H3</accession>
<reference evidence="6 7" key="1">
    <citation type="journal article" date="2010" name="J. Bacteriol.">
        <title>Genome sequences of Oceanicola granulosus HTCC2516(T) and Oceanicola batsensis HTCC2597(TDelta).</title>
        <authorList>
            <person name="Thrash J.C."/>
            <person name="Cho J.C."/>
            <person name="Vergin K.L."/>
            <person name="Giovannoni S.J."/>
        </authorList>
    </citation>
    <scope>NUCLEOTIDE SEQUENCE [LARGE SCALE GENOMIC DNA]</scope>
    <source>
        <strain evidence="7">ATCC BAA-863 / DSM 15984 / KCTC 12145 / HTCC2597</strain>
    </source>
</reference>
<name>A3U1H3_PSEBH</name>
<dbReference type="RefSeq" id="WP_009804154.1">
    <property type="nucleotide sequence ID" value="NZ_AAMO01000009.1"/>
</dbReference>
<proteinExistence type="predicted"/>
<dbReference type="PIRSF" id="PIRSF039012">
    <property type="entry name" value="ASP"/>
    <property type="match status" value="1"/>
</dbReference>
<sequence length="326" mass="34693">MNKIEVGTAVADKPGMATGHLNIGATPDGNPVDTPVMILRGAEEGPVLWMHACVHGDEYSGTFTIHSLIRSIDPADLKGVVVALPALNLTAFQAMQRMSPFEGYNGGDLNRCFPGRENGTVTEQIAHAVFGPLEEHADYFVDFHTALTSDTRWTLYADYGGEISEVGARMTRAFGYTSTLPAKDDLLQGSAMHSAGKAGIPSFIVETGGVGPAFTKAAVDEAADRLRNMMRELAMLGGEVEDHGPLNYFSSFDWVCSSHGGLFEKTVSCGDTITEGQVIGKFSDVFGDMVAEAHAPSSGIVLAIHPGPVMARGELLIHIGLNPDNR</sequence>
<evidence type="ECO:0000313" key="6">
    <source>
        <dbReference type="EMBL" id="EAQ02156.1"/>
    </source>
</evidence>
<dbReference type="InterPro" id="IPR055438">
    <property type="entry name" value="AstE_AspA_cat"/>
</dbReference>
<keyword evidence="3" id="KW-0378">Hydrolase</keyword>
<dbReference type="Pfam" id="PF24827">
    <property type="entry name" value="AstE_AspA_cat"/>
    <property type="match status" value="1"/>
</dbReference>
<evidence type="ECO:0000313" key="7">
    <source>
        <dbReference type="Proteomes" id="UP000004318"/>
    </source>
</evidence>
<evidence type="ECO:0000256" key="4">
    <source>
        <dbReference type="ARBA" id="ARBA00022833"/>
    </source>
</evidence>
<dbReference type="AlphaFoldDB" id="A3U1H3"/>
<dbReference type="InterPro" id="IPR053138">
    <property type="entry name" value="N-alpha-Ac-DABA_deacetylase"/>
</dbReference>
<protein>
    <recommendedName>
        <fullName evidence="5">Succinylglutamate desuccinylase/Aspartoacylase catalytic domain-containing protein</fullName>
    </recommendedName>
</protein>
<dbReference type="PANTHER" id="PTHR37326:SF1">
    <property type="entry name" value="BLL3975 PROTEIN"/>
    <property type="match status" value="1"/>
</dbReference>
<dbReference type="PANTHER" id="PTHR37326">
    <property type="entry name" value="BLL3975 PROTEIN"/>
    <property type="match status" value="1"/>
</dbReference>
<dbReference type="GO" id="GO:0016788">
    <property type="term" value="F:hydrolase activity, acting on ester bonds"/>
    <property type="evidence" value="ECO:0007669"/>
    <property type="project" value="InterPro"/>
</dbReference>
<dbReference type="STRING" id="252305.OB2597_21066"/>
<evidence type="ECO:0000256" key="2">
    <source>
        <dbReference type="ARBA" id="ARBA00022723"/>
    </source>
</evidence>
<comment type="cofactor">
    <cofactor evidence="1">
        <name>Zn(2+)</name>
        <dbReference type="ChEBI" id="CHEBI:29105"/>
    </cofactor>
</comment>
<gene>
    <name evidence="6" type="ORF">OB2597_21066</name>
</gene>
<keyword evidence="7" id="KW-1185">Reference proteome</keyword>
<evidence type="ECO:0000259" key="5">
    <source>
        <dbReference type="Pfam" id="PF24827"/>
    </source>
</evidence>
<keyword evidence="2" id="KW-0479">Metal-binding</keyword>
<dbReference type="SUPFAM" id="SSF53187">
    <property type="entry name" value="Zn-dependent exopeptidases"/>
    <property type="match status" value="1"/>
</dbReference>
<dbReference type="Proteomes" id="UP000004318">
    <property type="component" value="Unassembled WGS sequence"/>
</dbReference>
<dbReference type="Gene3D" id="3.40.630.10">
    <property type="entry name" value="Zn peptidases"/>
    <property type="match status" value="1"/>
</dbReference>
<keyword evidence="4" id="KW-0862">Zinc</keyword>
<dbReference type="HOGENOM" id="CLU_035605_0_1_5"/>
<dbReference type="GO" id="GO:0046872">
    <property type="term" value="F:metal ion binding"/>
    <property type="evidence" value="ECO:0007669"/>
    <property type="project" value="UniProtKB-KW"/>
</dbReference>
<evidence type="ECO:0000256" key="1">
    <source>
        <dbReference type="ARBA" id="ARBA00001947"/>
    </source>
</evidence>
<feature type="domain" description="Succinylglutamate desuccinylase/Aspartoacylase catalytic" evidence="5">
    <location>
        <begin position="45"/>
        <end position="231"/>
    </location>
</feature>
<dbReference type="InterPro" id="IPR043795">
    <property type="entry name" value="N-alpha-Ac-DABA-like"/>
</dbReference>
<dbReference type="OrthoDB" id="9782876at2"/>
<organism evidence="6 7">
    <name type="scientific">Pseudooceanicola batsensis (strain ATCC BAA-863 / DSM 15984 / KCTC 12145 / HTCC2597)</name>
    <name type="common">Oceanicola batsensis</name>
    <dbReference type="NCBI Taxonomy" id="252305"/>
    <lineage>
        <taxon>Bacteria</taxon>
        <taxon>Pseudomonadati</taxon>
        <taxon>Pseudomonadota</taxon>
        <taxon>Alphaproteobacteria</taxon>
        <taxon>Rhodobacterales</taxon>
        <taxon>Paracoccaceae</taxon>
        <taxon>Pseudooceanicola</taxon>
    </lineage>
</organism>
<evidence type="ECO:0000256" key="3">
    <source>
        <dbReference type="ARBA" id="ARBA00022801"/>
    </source>
</evidence>
<dbReference type="GO" id="GO:0016811">
    <property type="term" value="F:hydrolase activity, acting on carbon-nitrogen (but not peptide) bonds, in linear amides"/>
    <property type="evidence" value="ECO:0007669"/>
    <property type="project" value="InterPro"/>
</dbReference>
<dbReference type="EMBL" id="AAMO01000009">
    <property type="protein sequence ID" value="EAQ02156.1"/>
    <property type="molecule type" value="Genomic_DNA"/>
</dbReference>
<comment type="caution">
    <text evidence="6">The sequence shown here is derived from an EMBL/GenBank/DDBJ whole genome shotgun (WGS) entry which is preliminary data.</text>
</comment>